<accession>A0A1G2PDW0</accession>
<dbReference type="Pfam" id="PF01556">
    <property type="entry name" value="DnaJ_C"/>
    <property type="match status" value="1"/>
</dbReference>
<evidence type="ECO:0000313" key="6">
    <source>
        <dbReference type="EMBL" id="OHA46518.1"/>
    </source>
</evidence>
<evidence type="ECO:0000256" key="1">
    <source>
        <dbReference type="ARBA" id="ARBA00022723"/>
    </source>
</evidence>
<dbReference type="InterPro" id="IPR008971">
    <property type="entry name" value="HSP40/DnaJ_pept-bd"/>
</dbReference>
<proteinExistence type="predicted"/>
<dbReference type="GO" id="GO:0042026">
    <property type="term" value="P:protein refolding"/>
    <property type="evidence" value="ECO:0007669"/>
    <property type="project" value="TreeGrafter"/>
</dbReference>
<dbReference type="PANTHER" id="PTHR43096">
    <property type="entry name" value="DNAJ HOMOLOG 1, MITOCHONDRIAL-RELATED"/>
    <property type="match status" value="1"/>
</dbReference>
<dbReference type="Gene3D" id="2.60.260.20">
    <property type="entry name" value="Urease metallochaperone UreE, N-terminal domain"/>
    <property type="match status" value="2"/>
</dbReference>
<dbReference type="Proteomes" id="UP000176965">
    <property type="component" value="Unassembled WGS sequence"/>
</dbReference>
<feature type="domain" description="Chaperone DnaJ C-terminal" evidence="5">
    <location>
        <begin position="56"/>
        <end position="204"/>
    </location>
</feature>
<name>A0A1G2PDW0_9BACT</name>
<dbReference type="InterPro" id="IPR002939">
    <property type="entry name" value="DnaJ_C"/>
</dbReference>
<dbReference type="EMBL" id="MHSQ01000028">
    <property type="protein sequence ID" value="OHA46518.1"/>
    <property type="molecule type" value="Genomic_DNA"/>
</dbReference>
<dbReference type="GO" id="GO:0008270">
    <property type="term" value="F:zinc ion binding"/>
    <property type="evidence" value="ECO:0007669"/>
    <property type="project" value="UniProtKB-KW"/>
</dbReference>
<feature type="non-terminal residue" evidence="6">
    <location>
        <position position="1"/>
    </location>
</feature>
<keyword evidence="1" id="KW-0479">Metal-binding</keyword>
<dbReference type="GO" id="GO:0051082">
    <property type="term" value="F:unfolded protein binding"/>
    <property type="evidence" value="ECO:0007669"/>
    <property type="project" value="InterPro"/>
</dbReference>
<dbReference type="FunFam" id="2.60.260.20:FF:000013">
    <property type="entry name" value="DnaJ subfamily B member 11"/>
    <property type="match status" value="1"/>
</dbReference>
<evidence type="ECO:0000259" key="5">
    <source>
        <dbReference type="Pfam" id="PF01556"/>
    </source>
</evidence>
<gene>
    <name evidence="6" type="ORF">A2541_00225</name>
</gene>
<keyword evidence="2" id="KW-0677">Repeat</keyword>
<protein>
    <recommendedName>
        <fullName evidence="5">Chaperone DnaJ C-terminal domain-containing protein</fullName>
    </recommendedName>
</protein>
<evidence type="ECO:0000313" key="7">
    <source>
        <dbReference type="Proteomes" id="UP000176965"/>
    </source>
</evidence>
<comment type="caution">
    <text evidence="6">The sequence shown here is derived from an EMBL/GenBank/DDBJ whole genome shotgun (WGS) entry which is preliminary data.</text>
</comment>
<dbReference type="GO" id="GO:0005737">
    <property type="term" value="C:cytoplasm"/>
    <property type="evidence" value="ECO:0007669"/>
    <property type="project" value="TreeGrafter"/>
</dbReference>
<reference evidence="6 7" key="1">
    <citation type="journal article" date="2016" name="Nat. Commun.">
        <title>Thousands of microbial genomes shed light on interconnected biogeochemical processes in an aquifer system.</title>
        <authorList>
            <person name="Anantharaman K."/>
            <person name="Brown C.T."/>
            <person name="Hug L.A."/>
            <person name="Sharon I."/>
            <person name="Castelle C.J."/>
            <person name="Probst A.J."/>
            <person name="Thomas B.C."/>
            <person name="Singh A."/>
            <person name="Wilkins M.J."/>
            <person name="Karaoz U."/>
            <person name="Brodie E.L."/>
            <person name="Williams K.H."/>
            <person name="Hubbard S.S."/>
            <person name="Banfield J.F."/>
        </authorList>
    </citation>
    <scope>NUCLEOTIDE SEQUENCE [LARGE SCALE GENOMIC DNA]</scope>
</reference>
<keyword evidence="4" id="KW-0862">Zinc</keyword>
<dbReference type="STRING" id="1802338.A2541_00225"/>
<dbReference type="CDD" id="cd10747">
    <property type="entry name" value="DnaJ_C"/>
    <property type="match status" value="1"/>
</dbReference>
<sequence>SSYGGFGGQDFGGFDFSQFTQGGNGGNFEFDLGDIFGEFFGGNMGRRQRVKKGRDISVDLEISFAESVFGVEKEFSLTRNSTYKSEKIKVKIPTDINDGETIRMSGAGEPIKDGVAGDLYINISVRRDPLFKKEGKNILTEINIKLSDALLGTKYPLKTVDGDIELIVPEGINNSEMLRVKEKGVPIDSRHRGDFLVKVKIKMPSHLSKSARKTIEELKKEGI</sequence>
<dbReference type="FunFam" id="2.60.260.20:FF:000009">
    <property type="entry name" value="Putative Mitochondrial DnaJ chaperone"/>
    <property type="match status" value="1"/>
</dbReference>
<dbReference type="PANTHER" id="PTHR43096:SF10">
    <property type="entry name" value="CHAPERONE PROTEIN DNAJ A6, CHLOROPLASTIC"/>
    <property type="match status" value="1"/>
</dbReference>
<evidence type="ECO:0000256" key="3">
    <source>
        <dbReference type="ARBA" id="ARBA00022771"/>
    </source>
</evidence>
<evidence type="ECO:0000256" key="4">
    <source>
        <dbReference type="ARBA" id="ARBA00022833"/>
    </source>
</evidence>
<dbReference type="AlphaFoldDB" id="A0A1G2PDW0"/>
<evidence type="ECO:0000256" key="2">
    <source>
        <dbReference type="ARBA" id="ARBA00022737"/>
    </source>
</evidence>
<keyword evidence="3" id="KW-0863">Zinc-finger</keyword>
<dbReference type="SUPFAM" id="SSF49493">
    <property type="entry name" value="HSP40/DnaJ peptide-binding domain"/>
    <property type="match status" value="2"/>
</dbReference>
<organism evidence="6 7">
    <name type="scientific">Candidatus Taylorbacteria bacterium RIFOXYD2_FULL_36_9</name>
    <dbReference type="NCBI Taxonomy" id="1802338"/>
    <lineage>
        <taxon>Bacteria</taxon>
        <taxon>Candidatus Tayloriibacteriota</taxon>
    </lineage>
</organism>